<proteinExistence type="predicted"/>
<evidence type="ECO:0000313" key="2">
    <source>
        <dbReference type="EMBL" id="TWG26560.1"/>
    </source>
</evidence>
<dbReference type="Proteomes" id="UP000320239">
    <property type="component" value="Unassembled WGS sequence"/>
</dbReference>
<feature type="compositionally biased region" description="Low complexity" evidence="1">
    <location>
        <begin position="97"/>
        <end position="110"/>
    </location>
</feature>
<comment type="caution">
    <text evidence="2">The sequence shown here is derived from an EMBL/GenBank/DDBJ whole genome shotgun (WGS) entry which is preliminary data.</text>
</comment>
<name>A0A561WRQ8_ACTTI</name>
<evidence type="ECO:0000256" key="1">
    <source>
        <dbReference type="SAM" id="MobiDB-lite"/>
    </source>
</evidence>
<gene>
    <name evidence="2" type="ORF">FHX34_1011548</name>
</gene>
<protein>
    <submittedName>
        <fullName evidence="2">Uncharacterized protein</fullName>
    </submittedName>
</protein>
<dbReference type="AlphaFoldDB" id="A0A561WRQ8"/>
<keyword evidence="3" id="KW-1185">Reference proteome</keyword>
<evidence type="ECO:0000313" key="3">
    <source>
        <dbReference type="Proteomes" id="UP000320239"/>
    </source>
</evidence>
<dbReference type="EMBL" id="VIWY01000001">
    <property type="protein sequence ID" value="TWG26560.1"/>
    <property type="molecule type" value="Genomic_DNA"/>
</dbReference>
<feature type="region of interest" description="Disordered" evidence="1">
    <location>
        <begin position="46"/>
        <end position="126"/>
    </location>
</feature>
<dbReference type="RefSeq" id="WP_187646015.1">
    <property type="nucleotide sequence ID" value="NZ_BOMX01000166.1"/>
</dbReference>
<organism evidence="2 3">
    <name type="scientific">Actinoplanes teichomyceticus</name>
    <dbReference type="NCBI Taxonomy" id="1867"/>
    <lineage>
        <taxon>Bacteria</taxon>
        <taxon>Bacillati</taxon>
        <taxon>Actinomycetota</taxon>
        <taxon>Actinomycetes</taxon>
        <taxon>Micromonosporales</taxon>
        <taxon>Micromonosporaceae</taxon>
        <taxon>Actinoplanes</taxon>
    </lineage>
</organism>
<feature type="compositionally biased region" description="Basic residues" evidence="1">
    <location>
        <begin position="63"/>
        <end position="73"/>
    </location>
</feature>
<feature type="compositionally biased region" description="Gly residues" evidence="1">
    <location>
        <begin position="111"/>
        <end position="126"/>
    </location>
</feature>
<reference evidence="2 3" key="1">
    <citation type="submission" date="2019-06" db="EMBL/GenBank/DDBJ databases">
        <title>Sequencing the genomes of 1000 actinobacteria strains.</title>
        <authorList>
            <person name="Klenk H.-P."/>
        </authorList>
    </citation>
    <scope>NUCLEOTIDE SEQUENCE [LARGE SCALE GENOMIC DNA]</scope>
    <source>
        <strain evidence="2 3">DSM 43866</strain>
    </source>
</reference>
<accession>A0A561WRQ8</accession>
<sequence length="126" mass="12650">MTILLLALAGIAILALVTVLTGRRAQRRHPAGPVSTGTAASLDSALSYIPVDDSPSGSAESHHHGHSHGHYHGHHDSGHHDSGHHGGHHGSGHHDSGSSWSDSGSSSSWGDSGGSFGGGDSGSGSY</sequence>
<feature type="compositionally biased region" description="Basic and acidic residues" evidence="1">
    <location>
        <begin position="74"/>
        <end position="84"/>
    </location>
</feature>